<dbReference type="SUPFAM" id="SSF54631">
    <property type="entry name" value="CBS-domain pair"/>
    <property type="match status" value="1"/>
</dbReference>
<dbReference type="Proteomes" id="UP001210231">
    <property type="component" value="Unassembled WGS sequence"/>
</dbReference>
<feature type="transmembrane region" description="Helical" evidence="11">
    <location>
        <begin position="419"/>
        <end position="436"/>
    </location>
</feature>
<feature type="domain" description="CBS" evidence="12">
    <location>
        <begin position="476"/>
        <end position="534"/>
    </location>
</feature>
<keyword evidence="4 11" id="KW-1133">Transmembrane helix</keyword>
<sequence>MKSKRIKHHYLRFLVNLRTFNHWRKKRISDHSFMLIAAAIVGVLGGLAGSVLKLLTHSIENYLQRSDWGLKFYALFIFPLIGIILTVIYVKTFIRKSKFEHGLSQLIYSISKTGSKIPAHNTYSQIITSALTIGFGGSAGLEAPIAVTGAAIGSNTSLGFQLNYRDRTLLLACGVAAGIASVFNSPVAGMVLALELLLPQFSIPAFIPLLIASASATVIAQMISTEPLFILVTENWKIAAIPYYIIAGLMVGYFCNYFTKLNFWMSAQFKKLKNIFSRALLGGLMLGCMIAVMPALYGEGYVTIQELLNRNYSHMLDSSFFQQYSKNELWILGFAILTLFGKSIAALITVQAGGNGGSFGPSLVMGGFLGFIFAFGCNVLFGTSLNITNFIVVGMAACLSGIMHAPLTGIFLIAEITGGYKLMVPLMIVSAIAFYVNRKYNKYSIYTRNLAKQGTLLSLEDKDKNILANVAVSELLEKDYPLININTSLQECSKNILDTEKNIFPVVDKDGQFHGLLHSEQLLQELLHIKNGTSSGNASVRDIMQSSILPALISTPIYEIMQQMELKKLSLIPVVNRKNYFLGFITRDAIFNRYREELNKELTYS</sequence>
<feature type="transmembrane region" description="Helical" evidence="11">
    <location>
        <begin position="72"/>
        <end position="90"/>
    </location>
</feature>
<comment type="subcellular location">
    <subcellularLocation>
        <location evidence="1">Membrane</location>
        <topology evidence="1">Multi-pass membrane protein</topology>
    </subcellularLocation>
</comment>
<comment type="caution">
    <text evidence="13">The sequence shown here is derived from an EMBL/GenBank/DDBJ whole genome shotgun (WGS) entry which is preliminary data.</text>
</comment>
<evidence type="ECO:0000256" key="4">
    <source>
        <dbReference type="ARBA" id="ARBA00022989"/>
    </source>
</evidence>
<feature type="domain" description="CBS" evidence="12">
    <location>
        <begin position="544"/>
        <end position="601"/>
    </location>
</feature>
<dbReference type="Gene3D" id="1.10.3080.10">
    <property type="entry name" value="Clc chloride channel"/>
    <property type="match status" value="1"/>
</dbReference>
<dbReference type="Pfam" id="PF00571">
    <property type="entry name" value="CBS"/>
    <property type="match status" value="2"/>
</dbReference>
<dbReference type="InterPro" id="IPR050368">
    <property type="entry name" value="ClC-type_chloride_channel"/>
</dbReference>
<evidence type="ECO:0000256" key="8">
    <source>
        <dbReference type="ARBA" id="ARBA00023214"/>
    </source>
</evidence>
<feature type="transmembrane region" description="Helical" evidence="11">
    <location>
        <begin position="279"/>
        <end position="297"/>
    </location>
</feature>
<evidence type="ECO:0000256" key="1">
    <source>
        <dbReference type="ARBA" id="ARBA00004141"/>
    </source>
</evidence>
<evidence type="ECO:0000313" key="14">
    <source>
        <dbReference type="Proteomes" id="UP001210231"/>
    </source>
</evidence>
<keyword evidence="2" id="KW-0813">Transport</keyword>
<feature type="transmembrane region" description="Helical" evidence="11">
    <location>
        <begin position="362"/>
        <end position="383"/>
    </location>
</feature>
<dbReference type="PROSITE" id="PS51371">
    <property type="entry name" value="CBS"/>
    <property type="match status" value="2"/>
</dbReference>
<feature type="transmembrane region" description="Helical" evidence="11">
    <location>
        <begin position="329"/>
        <end position="350"/>
    </location>
</feature>
<dbReference type="InterPro" id="IPR046342">
    <property type="entry name" value="CBS_dom_sf"/>
</dbReference>
<dbReference type="InterPro" id="IPR000644">
    <property type="entry name" value="CBS_dom"/>
</dbReference>
<accession>A0ABT4UJQ6</accession>
<feature type="transmembrane region" description="Helical" evidence="11">
    <location>
        <begin position="390"/>
        <end position="413"/>
    </location>
</feature>
<keyword evidence="6 11" id="KW-0472">Membrane</keyword>
<dbReference type="CDD" id="cd02205">
    <property type="entry name" value="CBS_pair_SF"/>
    <property type="match status" value="1"/>
</dbReference>
<feature type="transmembrane region" description="Helical" evidence="11">
    <location>
        <begin position="241"/>
        <end position="259"/>
    </location>
</feature>
<dbReference type="SUPFAM" id="SSF81340">
    <property type="entry name" value="Clc chloride channel"/>
    <property type="match status" value="1"/>
</dbReference>
<keyword evidence="9" id="KW-0407">Ion channel</keyword>
<reference evidence="13 14" key="1">
    <citation type="submission" date="2022-12" db="EMBL/GenBank/DDBJ databases">
        <title>Chitinophagaceae gen. sp. nov., a new member of the family Chitinophagaceae, isolated from soil in a chemical factory.</title>
        <authorList>
            <person name="Ke Z."/>
        </authorList>
    </citation>
    <scope>NUCLEOTIDE SEQUENCE [LARGE SCALE GENOMIC DNA]</scope>
    <source>
        <strain evidence="13 14">LY-5</strain>
    </source>
</reference>
<protein>
    <submittedName>
        <fullName evidence="13">Chloride channel protein</fullName>
    </submittedName>
</protein>
<gene>
    <name evidence="13" type="ORF">O3P16_09525</name>
</gene>
<evidence type="ECO:0000256" key="6">
    <source>
        <dbReference type="ARBA" id="ARBA00023136"/>
    </source>
</evidence>
<keyword evidence="8" id="KW-0868">Chloride</keyword>
<keyword evidence="3 11" id="KW-0812">Transmembrane</keyword>
<evidence type="ECO:0000313" key="13">
    <source>
        <dbReference type="EMBL" id="MDA3615046.1"/>
    </source>
</evidence>
<dbReference type="InterPro" id="IPR001807">
    <property type="entry name" value="ClC"/>
</dbReference>
<dbReference type="PANTHER" id="PTHR43427">
    <property type="entry name" value="CHLORIDE CHANNEL PROTEIN CLC-E"/>
    <property type="match status" value="1"/>
</dbReference>
<evidence type="ECO:0000256" key="7">
    <source>
        <dbReference type="ARBA" id="ARBA00023173"/>
    </source>
</evidence>
<evidence type="ECO:0000256" key="2">
    <source>
        <dbReference type="ARBA" id="ARBA00022448"/>
    </source>
</evidence>
<dbReference type="Pfam" id="PF00654">
    <property type="entry name" value="Voltage_CLC"/>
    <property type="match status" value="1"/>
</dbReference>
<organism evidence="13 14">
    <name type="scientific">Polluticaenibacter yanchengensis</name>
    <dbReference type="NCBI Taxonomy" id="3014562"/>
    <lineage>
        <taxon>Bacteria</taxon>
        <taxon>Pseudomonadati</taxon>
        <taxon>Bacteroidota</taxon>
        <taxon>Chitinophagia</taxon>
        <taxon>Chitinophagales</taxon>
        <taxon>Chitinophagaceae</taxon>
        <taxon>Polluticaenibacter</taxon>
    </lineage>
</organism>
<evidence type="ECO:0000256" key="9">
    <source>
        <dbReference type="ARBA" id="ARBA00023303"/>
    </source>
</evidence>
<evidence type="ECO:0000256" key="3">
    <source>
        <dbReference type="ARBA" id="ARBA00022692"/>
    </source>
</evidence>
<keyword evidence="14" id="KW-1185">Reference proteome</keyword>
<dbReference type="EMBL" id="JAQGEF010000009">
    <property type="protein sequence ID" value="MDA3615046.1"/>
    <property type="molecule type" value="Genomic_DNA"/>
</dbReference>
<evidence type="ECO:0000259" key="12">
    <source>
        <dbReference type="PROSITE" id="PS51371"/>
    </source>
</evidence>
<keyword evidence="5" id="KW-0406">Ion transport</keyword>
<feature type="transmembrane region" description="Helical" evidence="11">
    <location>
        <begin position="200"/>
        <end position="220"/>
    </location>
</feature>
<dbReference type="CDD" id="cd00400">
    <property type="entry name" value="Voltage_gated_ClC"/>
    <property type="match status" value="1"/>
</dbReference>
<dbReference type="PANTHER" id="PTHR43427:SF6">
    <property type="entry name" value="CHLORIDE CHANNEL PROTEIN CLC-E"/>
    <property type="match status" value="1"/>
</dbReference>
<keyword evidence="7" id="KW-0869">Chloride channel</keyword>
<keyword evidence="10" id="KW-0129">CBS domain</keyword>
<feature type="transmembrane region" description="Helical" evidence="11">
    <location>
        <begin position="169"/>
        <end position="194"/>
    </location>
</feature>
<dbReference type="RefSeq" id="WP_407031371.1">
    <property type="nucleotide sequence ID" value="NZ_JAQGEF010000009.1"/>
</dbReference>
<name>A0ABT4UJQ6_9BACT</name>
<proteinExistence type="predicted"/>
<evidence type="ECO:0000256" key="5">
    <source>
        <dbReference type="ARBA" id="ARBA00023065"/>
    </source>
</evidence>
<dbReference type="InterPro" id="IPR014743">
    <property type="entry name" value="Cl-channel_core"/>
</dbReference>
<evidence type="ECO:0000256" key="10">
    <source>
        <dbReference type="PROSITE-ProRule" id="PRU00703"/>
    </source>
</evidence>
<evidence type="ECO:0000256" key="11">
    <source>
        <dbReference type="SAM" id="Phobius"/>
    </source>
</evidence>
<dbReference type="Gene3D" id="3.10.580.10">
    <property type="entry name" value="CBS-domain"/>
    <property type="match status" value="1"/>
</dbReference>
<feature type="transmembrane region" description="Helical" evidence="11">
    <location>
        <begin position="33"/>
        <end position="52"/>
    </location>
</feature>
<dbReference type="PRINTS" id="PR00762">
    <property type="entry name" value="CLCHANNEL"/>
</dbReference>